<gene>
    <name evidence="3" type="ORF">GN330_18990</name>
</gene>
<dbReference type="RefSeq" id="WP_156714412.1">
    <property type="nucleotide sequence ID" value="NZ_WPHG01000005.1"/>
</dbReference>
<dbReference type="Pfam" id="PF00300">
    <property type="entry name" value="His_Phos_1"/>
    <property type="match status" value="1"/>
</dbReference>
<name>A0A844QHD3_9HYPH</name>
<dbReference type="AlphaFoldDB" id="A0A844QHD3"/>
<dbReference type="PIRSF" id="PIRSF000709">
    <property type="entry name" value="6PFK_2-Ptase"/>
    <property type="match status" value="1"/>
</dbReference>
<dbReference type="InterPro" id="IPR013078">
    <property type="entry name" value="His_Pase_superF_clade-1"/>
</dbReference>
<dbReference type="SUPFAM" id="SSF53254">
    <property type="entry name" value="Phosphoglycerate mutase-like"/>
    <property type="match status" value="1"/>
</dbReference>
<keyword evidence="4" id="KW-1185">Reference proteome</keyword>
<evidence type="ECO:0000313" key="3">
    <source>
        <dbReference type="EMBL" id="MVA99336.1"/>
    </source>
</evidence>
<feature type="binding site" evidence="2">
    <location>
        <begin position="10"/>
        <end position="17"/>
    </location>
    <ligand>
        <name>substrate</name>
    </ligand>
</feature>
<feature type="active site" description="Tele-phosphohistidine intermediate" evidence="1">
    <location>
        <position position="11"/>
    </location>
</feature>
<organism evidence="3 4">
    <name type="scientific">Nitratireductor arenosus</name>
    <dbReference type="NCBI Taxonomy" id="2682096"/>
    <lineage>
        <taxon>Bacteria</taxon>
        <taxon>Pseudomonadati</taxon>
        <taxon>Pseudomonadota</taxon>
        <taxon>Alphaproteobacteria</taxon>
        <taxon>Hyphomicrobiales</taxon>
        <taxon>Phyllobacteriaceae</taxon>
        <taxon>Nitratireductor</taxon>
    </lineage>
</organism>
<protein>
    <submittedName>
        <fullName evidence="3">Histidine phosphatase family protein</fullName>
    </submittedName>
</protein>
<dbReference type="GO" id="GO:0016791">
    <property type="term" value="F:phosphatase activity"/>
    <property type="evidence" value="ECO:0007669"/>
    <property type="project" value="TreeGrafter"/>
</dbReference>
<evidence type="ECO:0000256" key="1">
    <source>
        <dbReference type="PIRSR" id="PIRSR613078-1"/>
    </source>
</evidence>
<dbReference type="EMBL" id="WPHG01000005">
    <property type="protein sequence ID" value="MVA99336.1"/>
    <property type="molecule type" value="Genomic_DNA"/>
</dbReference>
<accession>A0A844QHD3</accession>
<feature type="active site" description="Proton donor/acceptor" evidence="1">
    <location>
        <position position="95"/>
    </location>
</feature>
<evidence type="ECO:0000313" key="4">
    <source>
        <dbReference type="Proteomes" id="UP000463224"/>
    </source>
</evidence>
<reference evidence="3 4" key="1">
    <citation type="submission" date="2019-12" db="EMBL/GenBank/DDBJ databases">
        <title>Nitratireductor arenosus sp. nov., Isolated from sea sand, Jeju island, South Korea.</title>
        <authorList>
            <person name="Kim W."/>
        </authorList>
    </citation>
    <scope>NUCLEOTIDE SEQUENCE [LARGE SCALE GENOMIC DNA]</scope>
    <source>
        <strain evidence="3 4">CAU 1489</strain>
    </source>
</reference>
<dbReference type="CDD" id="cd07067">
    <property type="entry name" value="HP_PGM_like"/>
    <property type="match status" value="1"/>
</dbReference>
<dbReference type="InterPro" id="IPR029033">
    <property type="entry name" value="His_PPase_superfam"/>
</dbReference>
<sequence length="200" mass="22032">MVKTAFYAMRHGETPWNAQGRFQGHSDIPLSAEGRAQALAGASRLTAKLMQSPELPAPERILTSPLGRARETAEIVRCALGLPDEALHADARLREAGFGAWEGLTTLEVKARFPEERRRRKADRWSYAPPGGESYANIDRAMRGLIDELDRAPLSLLVTHAGNLRIMMMRAAGRDPAEALRDPVGHGVVHFFDGRGMRVV</sequence>
<dbReference type="GO" id="GO:0005737">
    <property type="term" value="C:cytoplasm"/>
    <property type="evidence" value="ECO:0007669"/>
    <property type="project" value="TreeGrafter"/>
</dbReference>
<dbReference type="Proteomes" id="UP000463224">
    <property type="component" value="Unassembled WGS sequence"/>
</dbReference>
<dbReference type="SMART" id="SM00855">
    <property type="entry name" value="PGAM"/>
    <property type="match status" value="1"/>
</dbReference>
<comment type="caution">
    <text evidence="3">The sequence shown here is derived from an EMBL/GenBank/DDBJ whole genome shotgun (WGS) entry which is preliminary data.</text>
</comment>
<proteinExistence type="predicted"/>
<evidence type="ECO:0000256" key="2">
    <source>
        <dbReference type="PIRSR" id="PIRSR613078-2"/>
    </source>
</evidence>
<dbReference type="PANTHER" id="PTHR48100">
    <property type="entry name" value="BROAD-SPECIFICITY PHOSPHATASE YOR283W-RELATED"/>
    <property type="match status" value="1"/>
</dbReference>
<dbReference type="PANTHER" id="PTHR48100:SF59">
    <property type="entry name" value="ADENOSYLCOBALAMIN_ALPHA-RIBAZOLE PHOSPHATASE"/>
    <property type="match status" value="1"/>
</dbReference>
<dbReference type="InterPro" id="IPR050275">
    <property type="entry name" value="PGM_Phosphatase"/>
</dbReference>
<dbReference type="Gene3D" id="3.40.50.1240">
    <property type="entry name" value="Phosphoglycerate mutase-like"/>
    <property type="match status" value="1"/>
</dbReference>
<feature type="binding site" evidence="2">
    <location>
        <position position="68"/>
    </location>
    <ligand>
        <name>substrate</name>
    </ligand>
</feature>